<gene>
    <name evidence="4" type="ORF">AAD027_17565</name>
</gene>
<sequence>MRVLPCLTATALCLVAALTAQAQQIYQWKDSKGVTHYSDSPPPDQQAQNRRINHYGAPAAEATPAGQPVENPQCTTARKNLEILGNQGPVQQDTDGDGKPDTTLDDAGRANQRSLAEAAVKAYCVPAAGG</sequence>
<accession>A0ABU9J5I2</accession>
<name>A0ABU9J5I2_9GAMM</name>
<evidence type="ECO:0000259" key="3">
    <source>
        <dbReference type="Pfam" id="PF13511"/>
    </source>
</evidence>
<evidence type="ECO:0000313" key="4">
    <source>
        <dbReference type="EMBL" id="MEL1266166.1"/>
    </source>
</evidence>
<reference evidence="4 5" key="1">
    <citation type="submission" date="2024-04" db="EMBL/GenBank/DDBJ databases">
        <title>Draft genome sequence of Pseudoxanthomonas putridarboris WD12.</title>
        <authorList>
            <person name="Oh J."/>
        </authorList>
    </citation>
    <scope>NUCLEOTIDE SEQUENCE [LARGE SCALE GENOMIC DNA]</scope>
    <source>
        <strain evidence="4 5">WD12</strain>
    </source>
</reference>
<feature type="region of interest" description="Disordered" evidence="1">
    <location>
        <begin position="33"/>
        <end position="111"/>
    </location>
</feature>
<protein>
    <submittedName>
        <fullName evidence="4">DUF4124 domain-containing protein</fullName>
    </submittedName>
</protein>
<evidence type="ECO:0000256" key="1">
    <source>
        <dbReference type="SAM" id="MobiDB-lite"/>
    </source>
</evidence>
<evidence type="ECO:0000313" key="5">
    <source>
        <dbReference type="Proteomes" id="UP001459204"/>
    </source>
</evidence>
<dbReference type="InterPro" id="IPR025392">
    <property type="entry name" value="DUF4124"/>
</dbReference>
<dbReference type="Pfam" id="PF13511">
    <property type="entry name" value="DUF4124"/>
    <property type="match status" value="1"/>
</dbReference>
<keyword evidence="5" id="KW-1185">Reference proteome</keyword>
<organism evidence="4 5">
    <name type="scientific">Pseudoxanthomonas putridarboris</name>
    <dbReference type="NCBI Taxonomy" id="752605"/>
    <lineage>
        <taxon>Bacteria</taxon>
        <taxon>Pseudomonadati</taxon>
        <taxon>Pseudomonadota</taxon>
        <taxon>Gammaproteobacteria</taxon>
        <taxon>Lysobacterales</taxon>
        <taxon>Lysobacteraceae</taxon>
        <taxon>Pseudoxanthomonas</taxon>
    </lineage>
</organism>
<feature type="signal peptide" evidence="2">
    <location>
        <begin position="1"/>
        <end position="22"/>
    </location>
</feature>
<feature type="chain" id="PRO_5045727500" evidence="2">
    <location>
        <begin position="23"/>
        <end position="130"/>
    </location>
</feature>
<feature type="domain" description="DUF4124" evidence="3">
    <location>
        <begin position="12"/>
        <end position="67"/>
    </location>
</feature>
<feature type="compositionally biased region" description="Basic and acidic residues" evidence="1">
    <location>
        <begin position="96"/>
        <end position="108"/>
    </location>
</feature>
<dbReference type="RefSeq" id="WP_341727334.1">
    <property type="nucleotide sequence ID" value="NZ_JBBWWT010000012.1"/>
</dbReference>
<dbReference type="EMBL" id="JBBWWT010000012">
    <property type="protein sequence ID" value="MEL1266166.1"/>
    <property type="molecule type" value="Genomic_DNA"/>
</dbReference>
<keyword evidence="2" id="KW-0732">Signal</keyword>
<dbReference type="Proteomes" id="UP001459204">
    <property type="component" value="Unassembled WGS sequence"/>
</dbReference>
<proteinExistence type="predicted"/>
<comment type="caution">
    <text evidence="4">The sequence shown here is derived from an EMBL/GenBank/DDBJ whole genome shotgun (WGS) entry which is preliminary data.</text>
</comment>
<evidence type="ECO:0000256" key="2">
    <source>
        <dbReference type="SAM" id="SignalP"/>
    </source>
</evidence>